<protein>
    <submittedName>
        <fullName evidence="3">Nonribosomal peptide synthetase fmqA</fullName>
    </submittedName>
</protein>
<evidence type="ECO:0000259" key="2">
    <source>
        <dbReference type="Pfam" id="PF00668"/>
    </source>
</evidence>
<sequence>MLRARFSKDVETGKWSQLITGDTKTAYRLYSTSISTKEELNSIIQFGQRSLNIRTGPLLSVDLMIMKNNTQYVFFVAHHLIVDLVSWRLILGDLEEYLVTGTITGYKSLSFQSWCNLQTKYDESIVQNACMVEFSIDKSTTSCIIGSANRTFGTQTVELLQAALLHSFTRTFNDQEAPVIHKEGYSHEPWDPSINITQTIGWFTTVSPIYAPITKDIDIVNIVRRIKDISRSTTSITKEILFNFHSLSLSMEQQDGLFSPVEHTTDPLHEMPESTVMPAIFEIDASLENKELQISIMLNKDLSLQPRIRAWFLELQESITEAAQRLVEQSPGFTPGDFSLLCNTLSLNAFNALLQDILPSLGISNIEDIQDIYPCTSLQQMIWLSGSRENGYYQPYVL</sequence>
<dbReference type="InterPro" id="IPR001242">
    <property type="entry name" value="Condensation_dom"/>
</dbReference>
<evidence type="ECO:0000313" key="3">
    <source>
        <dbReference type="EMBL" id="KAK5991822.1"/>
    </source>
</evidence>
<evidence type="ECO:0000256" key="1">
    <source>
        <dbReference type="ARBA" id="ARBA00029454"/>
    </source>
</evidence>
<comment type="caution">
    <text evidence="3">The sequence shown here is derived from an EMBL/GenBank/DDBJ whole genome shotgun (WGS) entry which is preliminary data.</text>
</comment>
<dbReference type="Gene3D" id="3.30.559.10">
    <property type="entry name" value="Chloramphenicol acetyltransferase-like domain"/>
    <property type="match status" value="1"/>
</dbReference>
<comment type="similarity">
    <text evidence="1">Belongs to the NRP synthetase family.</text>
</comment>
<feature type="domain" description="Condensation" evidence="2">
    <location>
        <begin position="2"/>
        <end position="96"/>
    </location>
</feature>
<keyword evidence="4" id="KW-1185">Reference proteome</keyword>
<dbReference type="EMBL" id="JAVFKD010000012">
    <property type="protein sequence ID" value="KAK5991822.1"/>
    <property type="molecule type" value="Genomic_DNA"/>
</dbReference>
<dbReference type="Pfam" id="PF00668">
    <property type="entry name" value="Condensation"/>
    <property type="match status" value="1"/>
</dbReference>
<organism evidence="3 4">
    <name type="scientific">Cladobotryum mycophilum</name>
    <dbReference type="NCBI Taxonomy" id="491253"/>
    <lineage>
        <taxon>Eukaryota</taxon>
        <taxon>Fungi</taxon>
        <taxon>Dikarya</taxon>
        <taxon>Ascomycota</taxon>
        <taxon>Pezizomycotina</taxon>
        <taxon>Sordariomycetes</taxon>
        <taxon>Hypocreomycetidae</taxon>
        <taxon>Hypocreales</taxon>
        <taxon>Hypocreaceae</taxon>
        <taxon>Cladobotryum</taxon>
    </lineage>
</organism>
<dbReference type="PANTHER" id="PTHR45398">
    <property type="match status" value="1"/>
</dbReference>
<dbReference type="InterPro" id="IPR023213">
    <property type="entry name" value="CAT-like_dom_sf"/>
</dbReference>
<dbReference type="SUPFAM" id="SSF52777">
    <property type="entry name" value="CoA-dependent acyltransferases"/>
    <property type="match status" value="2"/>
</dbReference>
<gene>
    <name evidence="3" type="ORF">PT974_05208</name>
</gene>
<dbReference type="Proteomes" id="UP001338125">
    <property type="component" value="Unassembled WGS sequence"/>
</dbReference>
<accession>A0ABR0SI33</accession>
<evidence type="ECO:0000313" key="4">
    <source>
        <dbReference type="Proteomes" id="UP001338125"/>
    </source>
</evidence>
<proteinExistence type="inferred from homology"/>
<dbReference type="Gene3D" id="3.30.559.30">
    <property type="entry name" value="Nonribosomal peptide synthetase, condensation domain"/>
    <property type="match status" value="1"/>
</dbReference>
<name>A0ABR0SI33_9HYPO</name>
<reference evidence="3 4" key="1">
    <citation type="submission" date="2024-01" db="EMBL/GenBank/DDBJ databases">
        <title>Complete genome of Cladobotryum mycophilum ATHUM6906.</title>
        <authorList>
            <person name="Christinaki A.C."/>
            <person name="Myridakis A.I."/>
            <person name="Kouvelis V.N."/>
        </authorList>
    </citation>
    <scope>NUCLEOTIDE SEQUENCE [LARGE SCALE GENOMIC DNA]</scope>
    <source>
        <strain evidence="3 4">ATHUM6906</strain>
    </source>
</reference>
<dbReference type="PANTHER" id="PTHR45398:SF1">
    <property type="entry name" value="ENZYME, PUTATIVE (JCVI)-RELATED"/>
    <property type="match status" value="1"/>
</dbReference>